<accession>A0ABV4XUA2</accession>
<evidence type="ECO:0000313" key="8">
    <source>
        <dbReference type="EMBL" id="MFB2895300.1"/>
    </source>
</evidence>
<keyword evidence="4 6" id="KW-0472">Membrane</keyword>
<evidence type="ECO:0000259" key="7">
    <source>
        <dbReference type="Pfam" id="PF06305"/>
    </source>
</evidence>
<dbReference type="EMBL" id="JBHFNR010000149">
    <property type="protein sequence ID" value="MFB2895300.1"/>
    <property type="molecule type" value="Genomic_DNA"/>
</dbReference>
<protein>
    <submittedName>
        <fullName evidence="8">Lipopolysaccharide assembly LapA domain-containing protein</fullName>
    </submittedName>
</protein>
<dbReference type="InterPro" id="IPR010445">
    <property type="entry name" value="LapA_dom"/>
</dbReference>
<keyword evidence="1" id="KW-1003">Cell membrane</keyword>
<evidence type="ECO:0000256" key="6">
    <source>
        <dbReference type="SAM" id="Phobius"/>
    </source>
</evidence>
<evidence type="ECO:0000256" key="4">
    <source>
        <dbReference type="ARBA" id="ARBA00023136"/>
    </source>
</evidence>
<evidence type="ECO:0000256" key="3">
    <source>
        <dbReference type="ARBA" id="ARBA00022989"/>
    </source>
</evidence>
<feature type="compositionally biased region" description="Low complexity" evidence="5">
    <location>
        <begin position="138"/>
        <end position="149"/>
    </location>
</feature>
<feature type="transmembrane region" description="Helical" evidence="6">
    <location>
        <begin position="43"/>
        <end position="65"/>
    </location>
</feature>
<evidence type="ECO:0000313" key="9">
    <source>
        <dbReference type="Proteomes" id="UP001576784"/>
    </source>
</evidence>
<feature type="compositionally biased region" description="Basic and acidic residues" evidence="5">
    <location>
        <begin position="150"/>
        <end position="159"/>
    </location>
</feature>
<feature type="domain" description="Lipopolysaccharide assembly protein A" evidence="7">
    <location>
        <begin position="21"/>
        <end position="84"/>
    </location>
</feature>
<feature type="compositionally biased region" description="Acidic residues" evidence="5">
    <location>
        <begin position="226"/>
        <end position="241"/>
    </location>
</feature>
<keyword evidence="3 6" id="KW-1133">Transmembrane helix</keyword>
<feature type="compositionally biased region" description="Acidic residues" evidence="5">
    <location>
        <begin position="123"/>
        <end position="137"/>
    </location>
</feature>
<evidence type="ECO:0000256" key="1">
    <source>
        <dbReference type="ARBA" id="ARBA00022475"/>
    </source>
</evidence>
<comment type="caution">
    <text evidence="8">The sequence shown here is derived from an EMBL/GenBank/DDBJ whole genome shotgun (WGS) entry which is preliminary data.</text>
</comment>
<organism evidence="8 9">
    <name type="scientific">Floridaenema flaviceps BLCC-F50</name>
    <dbReference type="NCBI Taxonomy" id="3153642"/>
    <lineage>
        <taxon>Bacteria</taxon>
        <taxon>Bacillati</taxon>
        <taxon>Cyanobacteriota</taxon>
        <taxon>Cyanophyceae</taxon>
        <taxon>Oscillatoriophycideae</taxon>
        <taxon>Aerosakkonematales</taxon>
        <taxon>Aerosakkonemataceae</taxon>
        <taxon>Floridanema</taxon>
        <taxon>Floridanema flaviceps</taxon>
    </lineage>
</organism>
<dbReference type="Proteomes" id="UP001576784">
    <property type="component" value="Unassembled WGS sequence"/>
</dbReference>
<reference evidence="8 9" key="1">
    <citation type="submission" date="2024-09" db="EMBL/GenBank/DDBJ databases">
        <title>Floridaenema gen nov. (Aerosakkonemataceae, Aerosakkonematales ord. nov., Cyanobacteria) from benthic tropical and subtropical fresh waters, with the description of four new species.</title>
        <authorList>
            <person name="Moretto J.A."/>
            <person name="Berthold D.E."/>
            <person name="Lefler F.W."/>
            <person name="Huang I.-S."/>
            <person name="Laughinghouse H. IV."/>
        </authorList>
    </citation>
    <scope>NUCLEOTIDE SEQUENCE [LARGE SCALE GENOMIC DNA]</scope>
    <source>
        <strain evidence="8 9">BLCC-F50</strain>
    </source>
</reference>
<keyword evidence="9" id="KW-1185">Reference proteome</keyword>
<evidence type="ECO:0000256" key="2">
    <source>
        <dbReference type="ARBA" id="ARBA00022692"/>
    </source>
</evidence>
<name>A0ABV4XUA2_9CYAN</name>
<feature type="region of interest" description="Disordered" evidence="5">
    <location>
        <begin position="113"/>
        <end position="250"/>
    </location>
</feature>
<proteinExistence type="predicted"/>
<dbReference type="RefSeq" id="WP_413264938.1">
    <property type="nucleotide sequence ID" value="NZ_JBHFNR010000149.1"/>
</dbReference>
<evidence type="ECO:0000256" key="5">
    <source>
        <dbReference type="SAM" id="MobiDB-lite"/>
    </source>
</evidence>
<feature type="compositionally biased region" description="Low complexity" evidence="5">
    <location>
        <begin position="163"/>
        <end position="176"/>
    </location>
</feature>
<dbReference type="Pfam" id="PF06305">
    <property type="entry name" value="LapA_dom"/>
    <property type="match status" value="1"/>
</dbReference>
<feature type="compositionally biased region" description="Low complexity" evidence="5">
    <location>
        <begin position="113"/>
        <end position="122"/>
    </location>
</feature>
<gene>
    <name evidence="8" type="ORF">ACE1CI_20530</name>
</gene>
<keyword evidence="2 6" id="KW-0812">Transmembrane</keyword>
<sequence length="250" mass="27569">MAVRIVLLLMALGGLTVFALQNTKSVRLRFLGMTTQALPLGFWILAAVVAGILTALIVAWLLQLINSWGNAKLRSRIRQLEAEKRSYQGQSRESASSTSQSYSYSAASSSSASAAGASSNVSDSDEQWEEEDEEEGDNYGSSGSSVAGDVSDRNYEAKQEPTSSYRSGSVYSYGYRNPSDSAVGKTESVYDAEYRVITPPYRSIETEEEKEDNTPEPSPSNQQNNNDDDWGFVDDDDWDFDDKDKNPRSR</sequence>